<evidence type="ECO:0000313" key="3">
    <source>
        <dbReference type="Proteomes" id="UP001232750"/>
    </source>
</evidence>
<reference evidence="2 3" key="1">
    <citation type="submission" date="2023-05" db="EMBL/GenBank/DDBJ databases">
        <title>Gordonibacter KGMB12511T sp. nov., isolated from faeces of healthy Korean.</title>
        <authorList>
            <person name="Kim H.S."/>
            <person name="Kim J.-S."/>
            <person name="Suh M.K."/>
            <person name="Eom M.K."/>
            <person name="Do H.E."/>
            <person name="Lee J.-S."/>
        </authorList>
    </citation>
    <scope>NUCLEOTIDE SEQUENCE [LARGE SCALE GENOMIC DNA]</scope>
    <source>
        <strain evidence="2 3">KGMB12511</strain>
    </source>
</reference>
<gene>
    <name evidence="2" type="ORF">QNJ86_10765</name>
</gene>
<protein>
    <submittedName>
        <fullName evidence="2">Uncharacterized protein</fullName>
    </submittedName>
</protein>
<name>A0ABT7DP29_9ACTN</name>
<proteinExistence type="predicted"/>
<feature type="compositionally biased region" description="Low complexity" evidence="1">
    <location>
        <begin position="226"/>
        <end position="238"/>
    </location>
</feature>
<evidence type="ECO:0000313" key="2">
    <source>
        <dbReference type="EMBL" id="MDJ1651283.1"/>
    </source>
</evidence>
<accession>A0ABT7DP29</accession>
<feature type="compositionally biased region" description="Basic and acidic residues" evidence="1">
    <location>
        <begin position="298"/>
        <end position="307"/>
    </location>
</feature>
<keyword evidence="3" id="KW-1185">Reference proteome</keyword>
<dbReference type="EMBL" id="JASJEU010000022">
    <property type="protein sequence ID" value="MDJ1651283.1"/>
    <property type="molecule type" value="Genomic_DNA"/>
</dbReference>
<feature type="compositionally biased region" description="Polar residues" evidence="1">
    <location>
        <begin position="315"/>
        <end position="333"/>
    </location>
</feature>
<organism evidence="2 3">
    <name type="scientific">Gordonibacter faecis</name>
    <dbReference type="NCBI Taxonomy" id="3047475"/>
    <lineage>
        <taxon>Bacteria</taxon>
        <taxon>Bacillati</taxon>
        <taxon>Actinomycetota</taxon>
        <taxon>Coriobacteriia</taxon>
        <taxon>Eggerthellales</taxon>
        <taxon>Eggerthellaceae</taxon>
        <taxon>Gordonibacter</taxon>
    </lineage>
</organism>
<dbReference type="Proteomes" id="UP001232750">
    <property type="component" value="Unassembled WGS sequence"/>
</dbReference>
<sequence length="381" mass="39338">MPATIHPAMKLNIVLDERSYENDAGAEMERRFTAVAPTEVVRAPKGSQRANVLRFDVGTSAVDEDVRDPLWEGALITWLDEEFAETSALVARENDARRTNGERPIPFAWAEVRFGSGPVIAVRMVDSAIPAAAAGFVGRARALLAAGALGADPIEVIRIPACVSIEAQREGAGGGAGEGGADAPSAQTLEEVRAVGRAERSSSSASDVVAAVTEAAGIDEEASGGWAAADPDAENAWAGSSSQGDGPTRAELDEALAEAEAALRRGADPADVDAEERAARAEAEAPVASVATPGSPEAVRRAGGEREANDDEASAVSTSTQPADRSTAATSPQPEDDQSGEGCALVGGEVPETLDYRMWNVAYADGTSVRFDSVLGEAIID</sequence>
<feature type="region of interest" description="Disordered" evidence="1">
    <location>
        <begin position="262"/>
        <end position="346"/>
    </location>
</feature>
<feature type="region of interest" description="Disordered" evidence="1">
    <location>
        <begin position="221"/>
        <end position="250"/>
    </location>
</feature>
<dbReference type="RefSeq" id="WP_283832630.1">
    <property type="nucleotide sequence ID" value="NZ_JASJEU010000022.1"/>
</dbReference>
<comment type="caution">
    <text evidence="2">The sequence shown here is derived from an EMBL/GenBank/DDBJ whole genome shotgun (WGS) entry which is preliminary data.</text>
</comment>
<evidence type="ECO:0000256" key="1">
    <source>
        <dbReference type="SAM" id="MobiDB-lite"/>
    </source>
</evidence>